<evidence type="ECO:0000256" key="2">
    <source>
        <dbReference type="ARBA" id="ARBA00050247"/>
    </source>
</evidence>
<evidence type="ECO:0000256" key="3">
    <source>
        <dbReference type="ARBA" id="ARBA00066659"/>
    </source>
</evidence>
<comment type="cofactor">
    <cofactor evidence="8">
        <name>Mg(2+)</name>
        <dbReference type="ChEBI" id="CHEBI:18420"/>
    </cofactor>
    <text evidence="8">Divalent metal ions. Mg(2+) is the most effective.</text>
</comment>
<dbReference type="InterPro" id="IPR023214">
    <property type="entry name" value="HAD_sf"/>
</dbReference>
<dbReference type="EC" id="3.1.3.41" evidence="3 5"/>
<feature type="binding site" evidence="7">
    <location>
        <position position="228"/>
    </location>
    <ligand>
        <name>substrate</name>
    </ligand>
</feature>
<dbReference type="FunFam" id="3.40.50.1000:FF:000039">
    <property type="entry name" value="Phosphoglycolate phosphatase"/>
    <property type="match status" value="1"/>
</dbReference>
<comment type="catalytic activity">
    <reaction evidence="2 5">
        <text>4-nitrophenyl phosphate + H2O = 4-nitrophenol + phosphate + H(+)</text>
        <dbReference type="Rhea" id="RHEA:21664"/>
        <dbReference type="ChEBI" id="CHEBI:15377"/>
        <dbReference type="ChEBI" id="CHEBI:15378"/>
        <dbReference type="ChEBI" id="CHEBI:43474"/>
        <dbReference type="ChEBI" id="CHEBI:57917"/>
        <dbReference type="ChEBI" id="CHEBI:61146"/>
        <dbReference type="EC" id="3.1.3.41"/>
    </reaction>
</comment>
<comment type="caution">
    <text evidence="9">The sequence shown here is derived from an EMBL/GenBank/DDBJ whole genome shotgun (WGS) entry which is preliminary data.</text>
</comment>
<dbReference type="Proteomes" id="UP001202479">
    <property type="component" value="Unassembled WGS sequence"/>
</dbReference>
<dbReference type="InterPro" id="IPR006349">
    <property type="entry name" value="PGP_euk"/>
</dbReference>
<keyword evidence="1 5" id="KW-0378">Hydrolase</keyword>
<reference evidence="9" key="1">
    <citation type="journal article" date="2022" name="DNA Res.">
        <title>Genome analysis of five recently described species of the CUG-Ser clade uncovers Candida theae as a new hybrid lineage with pathogenic potential in the Candida parapsilosis species complex.</title>
        <authorList>
            <person name="Mixao V."/>
            <person name="Del Olmo V."/>
            <person name="Hegedusova E."/>
            <person name="Saus E."/>
            <person name="Pryszcz L."/>
            <person name="Cillingova A."/>
            <person name="Nosek J."/>
            <person name="Gabaldon T."/>
        </authorList>
    </citation>
    <scope>NUCLEOTIDE SEQUENCE</scope>
    <source>
        <strain evidence="9">CBS 10844</strain>
    </source>
</reference>
<dbReference type="PIRSF" id="PIRSF000915">
    <property type="entry name" value="PGP-type_phosphatase"/>
    <property type="match status" value="1"/>
</dbReference>
<dbReference type="NCBIfam" id="TIGR01460">
    <property type="entry name" value="HAD-SF-IIA"/>
    <property type="match status" value="1"/>
</dbReference>
<evidence type="ECO:0000313" key="9">
    <source>
        <dbReference type="EMBL" id="KAI3402767.1"/>
    </source>
</evidence>
<keyword evidence="8" id="KW-0479">Metal-binding</keyword>
<dbReference type="Gene3D" id="3.40.50.1000">
    <property type="entry name" value="HAD superfamily/HAD-like"/>
    <property type="match status" value="2"/>
</dbReference>
<dbReference type="PANTHER" id="PTHR19288:SF46">
    <property type="entry name" value="HALOACID DEHALOGENASE-LIKE HYDROLASE DOMAIN-CONTAINING PROTEIN 2"/>
    <property type="match status" value="1"/>
</dbReference>
<protein>
    <recommendedName>
        <fullName evidence="4 5">4-nitrophenylphosphatase</fullName>
        <shortName evidence="5">PNPPase</shortName>
        <ecNumber evidence="3 5">3.1.3.41</ecNumber>
    </recommendedName>
</protein>
<gene>
    <name evidence="9" type="ORF">KGF56_004441</name>
</gene>
<dbReference type="InterPro" id="IPR006357">
    <property type="entry name" value="HAD-SF_hydro_IIA"/>
</dbReference>
<dbReference type="SUPFAM" id="SSF56784">
    <property type="entry name" value="HAD-like"/>
    <property type="match status" value="1"/>
</dbReference>
<evidence type="ECO:0000256" key="4">
    <source>
        <dbReference type="ARBA" id="ARBA00069197"/>
    </source>
</evidence>
<dbReference type="GO" id="GO:0005737">
    <property type="term" value="C:cytoplasm"/>
    <property type="evidence" value="ECO:0007669"/>
    <property type="project" value="TreeGrafter"/>
</dbReference>
<feature type="binding site" evidence="8">
    <location>
        <position position="27"/>
    </location>
    <ligand>
        <name>Mg(2+)</name>
        <dbReference type="ChEBI" id="CHEBI:18420"/>
    </ligand>
</feature>
<evidence type="ECO:0000256" key="7">
    <source>
        <dbReference type="PIRSR" id="PIRSR000915-2"/>
    </source>
</evidence>
<dbReference type="GO" id="GO:0004035">
    <property type="term" value="F:alkaline phosphatase activity"/>
    <property type="evidence" value="ECO:0007669"/>
    <property type="project" value="UniProtKB-ARBA"/>
</dbReference>
<dbReference type="Pfam" id="PF13242">
    <property type="entry name" value="Hydrolase_like"/>
    <property type="match status" value="1"/>
</dbReference>
<name>A0AAI9WW85_9ASCO</name>
<evidence type="ECO:0000256" key="1">
    <source>
        <dbReference type="ARBA" id="ARBA00022801"/>
    </source>
</evidence>
<accession>A0AAI9WW85</accession>
<evidence type="ECO:0000256" key="8">
    <source>
        <dbReference type="PIRSR" id="PIRSR000915-3"/>
    </source>
</evidence>
<dbReference type="GeneID" id="73382056"/>
<organism evidence="9 10">
    <name type="scientific">Candida oxycetoniae</name>
    <dbReference type="NCBI Taxonomy" id="497107"/>
    <lineage>
        <taxon>Eukaryota</taxon>
        <taxon>Fungi</taxon>
        <taxon>Dikarya</taxon>
        <taxon>Ascomycota</taxon>
        <taxon>Saccharomycotina</taxon>
        <taxon>Pichiomycetes</taxon>
        <taxon>Debaryomycetaceae</taxon>
        <taxon>Candida/Lodderomyces clade</taxon>
        <taxon>Candida</taxon>
    </lineage>
</organism>
<keyword evidence="8" id="KW-0460">Magnesium</keyword>
<dbReference type="EMBL" id="JAHUZD010000141">
    <property type="protein sequence ID" value="KAI3402767.1"/>
    <property type="molecule type" value="Genomic_DNA"/>
</dbReference>
<dbReference type="GO" id="GO:0046872">
    <property type="term" value="F:metal ion binding"/>
    <property type="evidence" value="ECO:0007669"/>
    <property type="project" value="UniProtKB-KW"/>
</dbReference>
<dbReference type="RefSeq" id="XP_049178514.1">
    <property type="nucleotide sequence ID" value="XM_049325880.1"/>
</dbReference>
<dbReference type="Pfam" id="PF13344">
    <property type="entry name" value="Hydrolase_6"/>
    <property type="match status" value="1"/>
</dbReference>
<sequence>MSIKISTKKQVLDLIIDQYDYFLFDCDGVLWLGDHLLPSVKETLEYLKEAKKTIIFVTNNSTKSRSTYLKKFEKMGIPNINKTEIFGSAFASAVYVDKILKLPKDKHVWVLGEEGIEQELKELGYTTIGGTDPSLNKDGVNFDPNTSLLDNLDSNVGAVVCGLTFQLNYLKLSLTMQYLLQDKKSIPFIATNIDSTFPVNGKLLIGAGSIIDTVAYASSRQPDAVCGKPNQSMMNAIKAQLPGLAENPKRGLMIGDRLNTDMKFGKNGGLDTMLVLTGIETEENVQSLNVEDKDVAVPTYFIDKLGDVYELTH</sequence>
<dbReference type="GO" id="GO:0008967">
    <property type="term" value="F:phosphoglycolate phosphatase activity"/>
    <property type="evidence" value="ECO:0007669"/>
    <property type="project" value="TreeGrafter"/>
</dbReference>
<dbReference type="PANTHER" id="PTHR19288">
    <property type="entry name" value="4-NITROPHENYLPHOSPHATASE-RELATED"/>
    <property type="match status" value="1"/>
</dbReference>
<keyword evidence="10" id="KW-1185">Reference proteome</keyword>
<proteinExistence type="predicted"/>
<dbReference type="NCBIfam" id="TIGR01452">
    <property type="entry name" value="PGP_euk"/>
    <property type="match status" value="1"/>
</dbReference>
<dbReference type="InterPro" id="IPR036412">
    <property type="entry name" value="HAD-like_sf"/>
</dbReference>
<evidence type="ECO:0000256" key="6">
    <source>
        <dbReference type="PIRSR" id="PIRSR000915-1"/>
    </source>
</evidence>
<dbReference type="AlphaFoldDB" id="A0AAI9WW85"/>
<feature type="binding site" evidence="8">
    <location>
        <position position="25"/>
    </location>
    <ligand>
        <name>Mg(2+)</name>
        <dbReference type="ChEBI" id="CHEBI:18420"/>
    </ligand>
</feature>
<evidence type="ECO:0000256" key="5">
    <source>
        <dbReference type="PIRNR" id="PIRNR000915"/>
    </source>
</evidence>
<feature type="active site" description="Proton donor" evidence="6">
    <location>
        <position position="27"/>
    </location>
</feature>
<feature type="binding site" evidence="8">
    <location>
        <position position="256"/>
    </location>
    <ligand>
        <name>Mg(2+)</name>
        <dbReference type="ChEBI" id="CHEBI:18420"/>
    </ligand>
</feature>
<evidence type="ECO:0000313" key="10">
    <source>
        <dbReference type="Proteomes" id="UP001202479"/>
    </source>
</evidence>
<feature type="active site" description="Nucleophile" evidence="6">
    <location>
        <position position="25"/>
    </location>
</feature>